<proteinExistence type="predicted"/>
<name>A0A2G8T8H5_9BURK</name>
<protein>
    <submittedName>
        <fullName evidence="1">Uncharacterized protein</fullName>
    </submittedName>
</protein>
<sequence>MRESVFVNFDVDGSIKPGCFREHEDQNVVENLGSLIVEAFDLSHGIELHGLGSSNRSGGHAFKEVGEGWTQNLKNEIYRLAAVGRENWSDQAPMRHADPEERAIAFWAIHGLDNSETPNVESQILPMQIWGFTSLLIIDKALGDLSSAGLTMKFVGDLLHAAKQLLWANIEHRDDSIDYLNELSDSSIETGVARKLRESAIEKAKIRYAEDPKQKEKSFVKECWRGWQAGRVFYKGKAAFARDMLEKCEELESTKVIEDWCRIWEKEAEVGTLPAP</sequence>
<gene>
    <name evidence="1" type="ORF">CR105_24530</name>
</gene>
<dbReference type="AlphaFoldDB" id="A0A2G8T8H5"/>
<reference evidence="1 2" key="1">
    <citation type="submission" date="2017-10" db="EMBL/GenBank/DDBJ databases">
        <title>Massilia psychrophilum sp. nov., a novel purple-pigmented bacterium isolated from Tianshan glacier, Xinjiang Municipality, China.</title>
        <authorList>
            <person name="Wang H."/>
        </authorList>
    </citation>
    <scope>NUCLEOTIDE SEQUENCE [LARGE SCALE GENOMIC DNA]</scope>
    <source>
        <strain evidence="1 2">JCM 30074</strain>
    </source>
</reference>
<dbReference type="Proteomes" id="UP000230390">
    <property type="component" value="Unassembled WGS sequence"/>
</dbReference>
<dbReference type="EMBL" id="PDOC01000028">
    <property type="protein sequence ID" value="PIL42355.1"/>
    <property type="molecule type" value="Genomic_DNA"/>
</dbReference>
<dbReference type="RefSeq" id="WP_099793159.1">
    <property type="nucleotide sequence ID" value="NZ_JBHLYV010000013.1"/>
</dbReference>
<evidence type="ECO:0000313" key="2">
    <source>
        <dbReference type="Proteomes" id="UP000230390"/>
    </source>
</evidence>
<evidence type="ECO:0000313" key="1">
    <source>
        <dbReference type="EMBL" id="PIL42355.1"/>
    </source>
</evidence>
<dbReference type="OrthoDB" id="9135761at2"/>
<organism evidence="1 2">
    <name type="scientific">Massilia eurypsychrophila</name>
    <dbReference type="NCBI Taxonomy" id="1485217"/>
    <lineage>
        <taxon>Bacteria</taxon>
        <taxon>Pseudomonadati</taxon>
        <taxon>Pseudomonadota</taxon>
        <taxon>Betaproteobacteria</taxon>
        <taxon>Burkholderiales</taxon>
        <taxon>Oxalobacteraceae</taxon>
        <taxon>Telluria group</taxon>
        <taxon>Massilia</taxon>
    </lineage>
</organism>
<keyword evidence="2" id="KW-1185">Reference proteome</keyword>
<accession>A0A2G8T8H5</accession>
<comment type="caution">
    <text evidence="1">The sequence shown here is derived from an EMBL/GenBank/DDBJ whole genome shotgun (WGS) entry which is preliminary data.</text>
</comment>